<protein>
    <submittedName>
        <fullName evidence="1">Phage tail tube protein</fullName>
    </submittedName>
</protein>
<organism evidence="1 2">
    <name type="scientific">Paenibacillus spongiae</name>
    <dbReference type="NCBI Taxonomy" id="2909671"/>
    <lineage>
        <taxon>Bacteria</taxon>
        <taxon>Bacillati</taxon>
        <taxon>Bacillota</taxon>
        <taxon>Bacilli</taxon>
        <taxon>Bacillales</taxon>
        <taxon>Paenibacillaceae</taxon>
        <taxon>Paenibacillus</taxon>
    </lineage>
</organism>
<dbReference type="InterPro" id="IPR018989">
    <property type="entry name" value="DUF2001"/>
</dbReference>
<dbReference type="EMBL" id="CP091430">
    <property type="protein sequence ID" value="UVI32088.1"/>
    <property type="molecule type" value="Genomic_DNA"/>
</dbReference>
<accession>A0ABY5SHG5</accession>
<dbReference type="Gene3D" id="2.30.110.40">
    <property type="entry name" value="Phage tail tube protein"/>
    <property type="match status" value="1"/>
</dbReference>
<dbReference type="SUPFAM" id="SSF69279">
    <property type="entry name" value="Phage tail proteins"/>
    <property type="match status" value="1"/>
</dbReference>
<dbReference type="Pfam" id="PF09393">
    <property type="entry name" value="DUF2001"/>
    <property type="match status" value="1"/>
</dbReference>
<reference evidence="1" key="1">
    <citation type="submission" date="2022-01" db="EMBL/GenBank/DDBJ databases">
        <title>Paenibacillus spongiae sp. nov., isolated from marine sponge.</title>
        <authorList>
            <person name="Li Z."/>
            <person name="Zhang M."/>
        </authorList>
    </citation>
    <scope>NUCLEOTIDE SEQUENCE</scope>
    <source>
        <strain evidence="1">PHS-Z3</strain>
    </source>
</reference>
<keyword evidence="2" id="KW-1185">Reference proteome</keyword>
<dbReference type="RefSeq" id="WP_258388148.1">
    <property type="nucleotide sequence ID" value="NZ_CP091430.1"/>
</dbReference>
<name>A0ABY5SHG5_9BACL</name>
<dbReference type="Proteomes" id="UP001057877">
    <property type="component" value="Chromosome"/>
</dbReference>
<sequence>MARIKASKIISGTHGELWLDNEQVGEVLSFEALIEFVEEQVPVAGELADGYKFMGYNCTGNMQLHHVNSRLIKKLSASIQQGVNPEFVVVSKLDDPAADGKEVITILDATFNNLSLANWTLKEKGTIEAPFKFTKWTPNDLI</sequence>
<dbReference type="InterPro" id="IPR038628">
    <property type="entry name" value="XkdM-like_sf"/>
</dbReference>
<evidence type="ECO:0000313" key="1">
    <source>
        <dbReference type="EMBL" id="UVI32088.1"/>
    </source>
</evidence>
<evidence type="ECO:0000313" key="2">
    <source>
        <dbReference type="Proteomes" id="UP001057877"/>
    </source>
</evidence>
<proteinExistence type="predicted"/>
<gene>
    <name evidence="1" type="ORF">L1F29_09825</name>
</gene>